<dbReference type="KEGG" id="pmaw:MACH26_18960"/>
<evidence type="ECO:0000256" key="1">
    <source>
        <dbReference type="SAM" id="MobiDB-lite"/>
    </source>
</evidence>
<name>A0AA48I5N5_9ALTE</name>
<dbReference type="RefSeq" id="WP_338292395.1">
    <property type="nucleotide sequence ID" value="NZ_AP027272.1"/>
</dbReference>
<evidence type="ECO:0000313" key="3">
    <source>
        <dbReference type="Proteomes" id="UP001333710"/>
    </source>
</evidence>
<dbReference type="Proteomes" id="UP001333710">
    <property type="component" value="Chromosome"/>
</dbReference>
<organism evidence="2 3">
    <name type="scientific">Planctobacterium marinum</name>
    <dbReference type="NCBI Taxonomy" id="1631968"/>
    <lineage>
        <taxon>Bacteria</taxon>
        <taxon>Pseudomonadati</taxon>
        <taxon>Pseudomonadota</taxon>
        <taxon>Gammaproteobacteria</taxon>
        <taxon>Alteromonadales</taxon>
        <taxon>Alteromonadaceae</taxon>
        <taxon>Planctobacterium</taxon>
    </lineage>
</organism>
<gene>
    <name evidence="2" type="ORF">MACH26_18960</name>
</gene>
<dbReference type="EMBL" id="AP027272">
    <property type="protein sequence ID" value="BDX06375.1"/>
    <property type="molecule type" value="Genomic_DNA"/>
</dbReference>
<reference evidence="2" key="1">
    <citation type="submission" date="2023-01" db="EMBL/GenBank/DDBJ databases">
        <title>Complete genome sequence of Planctobacterium marinum strain Dej080120_11.</title>
        <authorList>
            <person name="Ueki S."/>
            <person name="Maruyama F."/>
        </authorList>
    </citation>
    <scope>NUCLEOTIDE SEQUENCE</scope>
    <source>
        <strain evidence="2">Dej080120_11</strain>
    </source>
</reference>
<protein>
    <submittedName>
        <fullName evidence="2">Uncharacterized protein</fullName>
    </submittedName>
</protein>
<evidence type="ECO:0000313" key="2">
    <source>
        <dbReference type="EMBL" id="BDX06375.1"/>
    </source>
</evidence>
<accession>A0AA48I5N5</accession>
<feature type="region of interest" description="Disordered" evidence="1">
    <location>
        <begin position="233"/>
        <end position="262"/>
    </location>
</feature>
<sequence>MKVHVFIATTKGLVAVQKITDLDDEELQSFFSVRGTTQVLPISTAYHNLVRKGTGIIQQNFGGTSYRADVSDEINQGNSWQLGIYIAHAVHHLGLLGNGQLQANDKMIIASGEINTSDKTVHRVGEIPLKYQLAEAYCAQHGISPEQCEWVLAEENQADVPEQYPITTRYIQYLNDTSSLLPAMAASAKKNTGNKNQKSKSGSIALTLLAAVTFAAFVFNATDFVAVWQPDKSSKPAVSEPAGNSPKKPELTHQIKPGEQSDTPAHADAVLELPQLVGVYREKTSNLDDFRPNTDCANTSLKRTLALTEKQFAATKLDKLCKLQLTTVKSVSAVYFVAFDSGFWGRATRSGSDETHATFTIPAPSMRNENRQYGLALFEQALSEEAQSNIKRCLSQLPDELLLSERTISNCLSESQLDWSFYTHTLLVKT</sequence>
<proteinExistence type="predicted"/>
<keyword evidence="3" id="KW-1185">Reference proteome</keyword>
<dbReference type="AlphaFoldDB" id="A0AA48I5N5"/>